<evidence type="ECO:0000256" key="1">
    <source>
        <dbReference type="ARBA" id="ARBA00004141"/>
    </source>
</evidence>
<accession>D8L7U1</accession>
<geneLocation type="mitochondrion" evidence="6"/>
<reference evidence="6" key="1">
    <citation type="journal article" date="2011" name="BMC Genomics">
        <title>The mitochondrial genome sequence of the ciliate Paramecium caudatum reveals a shift in nucleotide composition and codon usage within the genus Paramecium.</title>
        <authorList>
            <person name="Barth D."/>
            <person name="Berendonk T.U."/>
        </authorList>
    </citation>
    <scope>NUCLEOTIDE SEQUENCE</scope>
    <source>
        <strain evidence="6">GB-E</strain>
    </source>
</reference>
<dbReference type="GO" id="GO:0016020">
    <property type="term" value="C:membrane"/>
    <property type="evidence" value="ECO:0007669"/>
    <property type="project" value="UniProtKB-SubCell"/>
</dbReference>
<feature type="transmembrane region" description="Helical" evidence="5">
    <location>
        <begin position="41"/>
        <end position="62"/>
    </location>
</feature>
<dbReference type="InterPro" id="IPR001694">
    <property type="entry name" value="NADH_UbQ_OxRdtase_su1/FPO"/>
</dbReference>
<keyword evidence="3 5" id="KW-1133">Transmembrane helix</keyword>
<dbReference type="EMBL" id="FN424190">
    <property type="protein sequence ID" value="CAZ66828.1"/>
    <property type="molecule type" value="Genomic_DNA"/>
</dbReference>
<evidence type="ECO:0000256" key="3">
    <source>
        <dbReference type="ARBA" id="ARBA00022989"/>
    </source>
</evidence>
<keyword evidence="2 5" id="KW-0812">Transmembrane</keyword>
<name>D8L7U1_PARCA</name>
<protein>
    <submittedName>
        <fullName evidence="6">NADH dehydrogenase subunit 1</fullName>
    </submittedName>
</protein>
<organism evidence="6">
    <name type="scientific">Paramecium caudatum</name>
    <dbReference type="NCBI Taxonomy" id="5885"/>
    <lineage>
        <taxon>Eukaryota</taxon>
        <taxon>Sar</taxon>
        <taxon>Alveolata</taxon>
        <taxon>Ciliophora</taxon>
        <taxon>Intramacronucleata</taxon>
        <taxon>Oligohymenophorea</taxon>
        <taxon>Peniculida</taxon>
        <taxon>Parameciidae</taxon>
        <taxon>Paramecium</taxon>
    </lineage>
</organism>
<evidence type="ECO:0000256" key="4">
    <source>
        <dbReference type="ARBA" id="ARBA00023136"/>
    </source>
</evidence>
<evidence type="ECO:0000256" key="2">
    <source>
        <dbReference type="ARBA" id="ARBA00022692"/>
    </source>
</evidence>
<dbReference type="Pfam" id="PF00146">
    <property type="entry name" value="NADHdh"/>
    <property type="match status" value="1"/>
</dbReference>
<keyword evidence="4 5" id="KW-0472">Membrane</keyword>
<dbReference type="GeneID" id="9384815"/>
<dbReference type="RefSeq" id="YP_003734449.1">
    <property type="nucleotide sequence ID" value="NC_014262.1"/>
</dbReference>
<proteinExistence type="predicted"/>
<comment type="subcellular location">
    <subcellularLocation>
        <location evidence="1">Membrane</location>
        <topology evidence="1">Multi-pass membrane protein</topology>
    </subcellularLocation>
</comment>
<keyword evidence="6" id="KW-0496">Mitochondrion</keyword>
<evidence type="ECO:0000313" key="6">
    <source>
        <dbReference type="EMBL" id="CAZ66828.1"/>
    </source>
</evidence>
<sequence length="63" mass="7530">MVFLSLVLKACVFCALGILLRGTLARYRFDQLLQLSWKYFFFIWLGFCILNISFISFFDFFLI</sequence>
<gene>
    <name evidence="6" type="primary">nad1_b</name>
</gene>
<dbReference type="AlphaFoldDB" id="D8L7U1"/>
<evidence type="ECO:0000256" key="5">
    <source>
        <dbReference type="SAM" id="Phobius"/>
    </source>
</evidence>